<dbReference type="GO" id="GO:0046982">
    <property type="term" value="F:protein heterodimerization activity"/>
    <property type="evidence" value="ECO:0007669"/>
    <property type="project" value="InterPro"/>
</dbReference>
<evidence type="ECO:0000256" key="1">
    <source>
        <dbReference type="ARBA" id="ARBA00007980"/>
    </source>
</evidence>
<dbReference type="PANTHER" id="PTHR12773">
    <property type="entry name" value="UPF0315 PROTEIN-RELATED"/>
    <property type="match status" value="1"/>
</dbReference>
<proteinExistence type="inferred from homology"/>
<organism evidence="2 3">
    <name type="scientific">Aspergillus ruber (strain CBS 135680)</name>
    <dbReference type="NCBI Taxonomy" id="1388766"/>
    <lineage>
        <taxon>Eukaryota</taxon>
        <taxon>Fungi</taxon>
        <taxon>Dikarya</taxon>
        <taxon>Ascomycota</taxon>
        <taxon>Pezizomycotina</taxon>
        <taxon>Eurotiomycetes</taxon>
        <taxon>Eurotiomycetidae</taxon>
        <taxon>Eurotiales</taxon>
        <taxon>Aspergillaceae</taxon>
        <taxon>Aspergillus</taxon>
        <taxon>Aspergillus subgen. Aspergillus</taxon>
    </lineage>
</organism>
<dbReference type="EMBL" id="KK088429">
    <property type="protein sequence ID" value="EYE93833.1"/>
    <property type="molecule type" value="Genomic_DNA"/>
</dbReference>
<evidence type="ECO:0000313" key="3">
    <source>
        <dbReference type="Proteomes" id="UP000019804"/>
    </source>
</evidence>
<dbReference type="OrthoDB" id="2187549at2759"/>
<dbReference type="GO" id="GO:0070476">
    <property type="term" value="P:rRNA (guanine-N7)-methylation"/>
    <property type="evidence" value="ECO:0007669"/>
    <property type="project" value="TreeGrafter"/>
</dbReference>
<dbReference type="InterPro" id="IPR005651">
    <property type="entry name" value="Trm112-like"/>
</dbReference>
<dbReference type="Pfam" id="PF03966">
    <property type="entry name" value="Trm112p"/>
    <property type="match status" value="1"/>
</dbReference>
<dbReference type="STRING" id="1388766.A0A017S9V1"/>
<accession>A0A017S9V1</accession>
<dbReference type="Proteomes" id="UP000019804">
    <property type="component" value="Unassembled WGS sequence"/>
</dbReference>
<dbReference type="Gene3D" id="2.20.25.10">
    <property type="match status" value="1"/>
</dbReference>
<dbReference type="GO" id="GO:0030488">
    <property type="term" value="P:tRNA methylation"/>
    <property type="evidence" value="ECO:0007669"/>
    <property type="project" value="TreeGrafter"/>
</dbReference>
<dbReference type="AlphaFoldDB" id="A0A017S9V1"/>
<sequence length="123" mass="14044">MKVVTSNFITCAVKDCKSFPLHFRDAKLELQELDFQAEFIQNIIPRLDWDKLQITANELGFSNISDTKPNDDALNNEQILRDLHKLLLEVQIMEGKLICGDCGHEYMIKEGIANFLLPSHLGL</sequence>
<evidence type="ECO:0000313" key="2">
    <source>
        <dbReference type="EMBL" id="EYE93833.1"/>
    </source>
</evidence>
<keyword evidence="3" id="KW-1185">Reference proteome</keyword>
<name>A0A017S9V1_ASPRC</name>
<dbReference type="RefSeq" id="XP_040637521.1">
    <property type="nucleotide sequence ID" value="XM_040784572.1"/>
</dbReference>
<protein>
    <submittedName>
        <fullName evidence="2">Trm112p-domain-containing protein</fullName>
    </submittedName>
</protein>
<gene>
    <name evidence="2" type="ORF">EURHEDRAFT_459338</name>
</gene>
<comment type="similarity">
    <text evidence="1">Belongs to the TRM112 family.</text>
</comment>
<dbReference type="PANTHER" id="PTHR12773:SF0">
    <property type="entry name" value="MULTIFUNCTIONAL METHYLTRANSFERASE SUBUNIT TRM112-LIKE PROTEIN"/>
    <property type="match status" value="1"/>
</dbReference>
<dbReference type="GeneID" id="63699696"/>
<dbReference type="HOGENOM" id="CLU_086140_0_0_1"/>
<reference evidence="3" key="1">
    <citation type="journal article" date="2014" name="Nat. Commun.">
        <title>Genomic adaptations of the halophilic Dead Sea filamentous fungus Eurotium rubrum.</title>
        <authorList>
            <person name="Kis-Papo T."/>
            <person name="Weig A.R."/>
            <person name="Riley R."/>
            <person name="Persoh D."/>
            <person name="Salamov A."/>
            <person name="Sun H."/>
            <person name="Lipzen A."/>
            <person name="Wasser S.P."/>
            <person name="Rambold G."/>
            <person name="Grigoriev I.V."/>
            <person name="Nevo E."/>
        </authorList>
    </citation>
    <scope>NUCLEOTIDE SEQUENCE [LARGE SCALE GENOMIC DNA]</scope>
    <source>
        <strain evidence="3">CBS 135680</strain>
    </source>
</reference>
<dbReference type="InterPro" id="IPR039127">
    <property type="entry name" value="Trm112"/>
</dbReference>